<reference evidence="6 7" key="1">
    <citation type="submission" date="2023-11" db="EMBL/GenBank/DDBJ databases">
        <title>An acidophilic fungus is an integral part of prey digestion in a carnivorous sundew plant.</title>
        <authorList>
            <person name="Tsai I.J."/>
        </authorList>
    </citation>
    <scope>NUCLEOTIDE SEQUENCE [LARGE SCALE GENOMIC DNA]</scope>
    <source>
        <strain evidence="6">169a</strain>
    </source>
</reference>
<keyword evidence="2 3" id="KW-0129">CBS domain</keyword>
<dbReference type="Pfam" id="PF00571">
    <property type="entry name" value="CBS"/>
    <property type="match status" value="2"/>
</dbReference>
<dbReference type="CDD" id="cd02205">
    <property type="entry name" value="CBS_pair_SF"/>
    <property type="match status" value="1"/>
</dbReference>
<accession>A0AAQ3R6L0</accession>
<feature type="domain" description="CBS" evidence="5">
    <location>
        <begin position="276"/>
        <end position="334"/>
    </location>
</feature>
<protein>
    <recommendedName>
        <fullName evidence="5">CBS domain-containing protein</fullName>
    </recommendedName>
</protein>
<evidence type="ECO:0000256" key="1">
    <source>
        <dbReference type="ARBA" id="ARBA00022737"/>
    </source>
</evidence>
<dbReference type="EMBL" id="CP138580">
    <property type="protein sequence ID" value="WPG97375.1"/>
    <property type="molecule type" value="Genomic_DNA"/>
</dbReference>
<gene>
    <name evidence="6" type="ORF">R9X50_00015000</name>
</gene>
<name>A0AAQ3R6L0_9PEZI</name>
<dbReference type="GO" id="GO:0042149">
    <property type="term" value="P:cellular response to glucose starvation"/>
    <property type="evidence" value="ECO:0007669"/>
    <property type="project" value="TreeGrafter"/>
</dbReference>
<dbReference type="InterPro" id="IPR000644">
    <property type="entry name" value="CBS_dom"/>
</dbReference>
<feature type="region of interest" description="Disordered" evidence="4">
    <location>
        <begin position="392"/>
        <end position="450"/>
    </location>
</feature>
<dbReference type="Gene3D" id="3.10.580.10">
    <property type="entry name" value="CBS-domain"/>
    <property type="match status" value="2"/>
</dbReference>
<dbReference type="PANTHER" id="PTHR13780:SF36">
    <property type="entry name" value="CBS DOMAIN-CONTAINING PROTEIN"/>
    <property type="match status" value="1"/>
</dbReference>
<feature type="region of interest" description="Disordered" evidence="4">
    <location>
        <begin position="1"/>
        <end position="73"/>
    </location>
</feature>
<keyword evidence="1" id="KW-0677">Repeat</keyword>
<dbReference type="SUPFAM" id="SSF54631">
    <property type="entry name" value="CBS-domain pair"/>
    <property type="match status" value="2"/>
</dbReference>
<proteinExistence type="predicted"/>
<evidence type="ECO:0000256" key="3">
    <source>
        <dbReference type="PROSITE-ProRule" id="PRU00703"/>
    </source>
</evidence>
<dbReference type="InterPro" id="IPR046342">
    <property type="entry name" value="CBS_dom_sf"/>
</dbReference>
<evidence type="ECO:0000313" key="7">
    <source>
        <dbReference type="Proteomes" id="UP001303373"/>
    </source>
</evidence>
<dbReference type="PANTHER" id="PTHR13780">
    <property type="entry name" value="AMP-ACTIVATED PROTEIN KINASE, GAMMA REGULATORY SUBUNIT"/>
    <property type="match status" value="1"/>
</dbReference>
<evidence type="ECO:0000256" key="4">
    <source>
        <dbReference type="SAM" id="MobiDB-lite"/>
    </source>
</evidence>
<evidence type="ECO:0000256" key="2">
    <source>
        <dbReference type="ARBA" id="ARBA00023122"/>
    </source>
</evidence>
<feature type="domain" description="CBS" evidence="5">
    <location>
        <begin position="202"/>
        <end position="259"/>
    </location>
</feature>
<evidence type="ECO:0000259" key="5">
    <source>
        <dbReference type="PROSITE" id="PS51371"/>
    </source>
</evidence>
<dbReference type="GO" id="GO:0004865">
    <property type="term" value="F:protein serine/threonine phosphatase inhibitor activity"/>
    <property type="evidence" value="ECO:0007669"/>
    <property type="project" value="TreeGrafter"/>
</dbReference>
<keyword evidence="7" id="KW-1185">Reference proteome</keyword>
<dbReference type="PROSITE" id="PS51371">
    <property type="entry name" value="CBS"/>
    <property type="match status" value="2"/>
</dbReference>
<dbReference type="InterPro" id="IPR050511">
    <property type="entry name" value="AMPK_gamma/SDS23_families"/>
</dbReference>
<feature type="compositionally biased region" description="Polar residues" evidence="4">
    <location>
        <begin position="42"/>
        <end position="57"/>
    </location>
</feature>
<feature type="compositionally biased region" description="Low complexity" evidence="4">
    <location>
        <begin position="392"/>
        <end position="402"/>
    </location>
</feature>
<feature type="region of interest" description="Disordered" evidence="4">
    <location>
        <begin position="473"/>
        <end position="505"/>
    </location>
</feature>
<feature type="compositionally biased region" description="Polar residues" evidence="4">
    <location>
        <begin position="403"/>
        <end position="439"/>
    </location>
</feature>
<organism evidence="6 7">
    <name type="scientific">Acrodontium crateriforme</name>
    <dbReference type="NCBI Taxonomy" id="150365"/>
    <lineage>
        <taxon>Eukaryota</taxon>
        <taxon>Fungi</taxon>
        <taxon>Dikarya</taxon>
        <taxon>Ascomycota</taxon>
        <taxon>Pezizomycotina</taxon>
        <taxon>Dothideomycetes</taxon>
        <taxon>Dothideomycetidae</taxon>
        <taxon>Mycosphaerellales</taxon>
        <taxon>Teratosphaeriaceae</taxon>
        <taxon>Acrodontium</taxon>
    </lineage>
</organism>
<dbReference type="SMART" id="SM00116">
    <property type="entry name" value="CBS"/>
    <property type="match status" value="2"/>
</dbReference>
<dbReference type="Proteomes" id="UP001303373">
    <property type="component" value="Chromosome 1"/>
</dbReference>
<evidence type="ECO:0000313" key="6">
    <source>
        <dbReference type="EMBL" id="WPG97375.1"/>
    </source>
</evidence>
<dbReference type="AlphaFoldDB" id="A0AAQ3R6L0"/>
<sequence length="526" mass="56741">MADSASPNPHHVSARQNKPAHIKVDRDPPVYTGTYTPRKESSSLQPSPAISKRSSFADNLRNYPPSPRSQRTQSFSGAALTELLMAPNTKPTGSDARWKGRDFRTITVAEIIDTAETRFVELDTTIEETTKLLIRSGAPNVVLIRESTKTKTAIGTFDYSDLNSYLLLVLGLTQPDDLAAQLAERARTGEAIPLSDINDHLGSREVPAFVPHTASLIQAMEILGSGLHRVVVTKEGTSEAVGVLTQLRLVRFFWENHQNFASTEKLYSLSLKDLDMGTKEVLSIAGDKPLADALNLMHLEGVTSLPVLDSHRNVVGNISHVDVRLLTDTSSIPLLSDTCVHFISVILSERGLFDGKDAYPVFYVTPMSTLAHTVAKLCATRSHRMWIVEAPSPSTSVPASPSLHNVTMATHGSTPSSASHARHSSMTDSGTLPAFSSGNPAAGSAQLPGATGMSGRLTGVVSLTDILNLLARASGLSPGDPEEQRRRRRRSSSSSSRPHVDSVRASAEFLRSNALSRRSSSASSRR</sequence>